<dbReference type="GO" id="GO:0005829">
    <property type="term" value="C:cytosol"/>
    <property type="evidence" value="ECO:0007669"/>
    <property type="project" value="TreeGrafter"/>
</dbReference>
<dbReference type="Proteomes" id="UP000287872">
    <property type="component" value="Unassembled WGS sequence"/>
</dbReference>
<protein>
    <submittedName>
        <fullName evidence="7">Helicase</fullName>
    </submittedName>
</protein>
<dbReference type="InterPro" id="IPR014016">
    <property type="entry name" value="UvrD-like_ATP-bd"/>
</dbReference>
<dbReference type="InterPro" id="IPR027785">
    <property type="entry name" value="UvrD-like_helicase_C"/>
</dbReference>
<evidence type="ECO:0000256" key="2">
    <source>
        <dbReference type="ARBA" id="ARBA00022801"/>
    </source>
</evidence>
<proteinExistence type="predicted"/>
<dbReference type="PANTHER" id="PTHR11070">
    <property type="entry name" value="UVRD / RECB / PCRA DNA HELICASE FAMILY MEMBER"/>
    <property type="match status" value="1"/>
</dbReference>
<dbReference type="GO" id="GO:0016787">
    <property type="term" value="F:hydrolase activity"/>
    <property type="evidence" value="ECO:0007669"/>
    <property type="project" value="UniProtKB-UniRule"/>
</dbReference>
<feature type="binding site" evidence="5">
    <location>
        <begin position="228"/>
        <end position="235"/>
    </location>
    <ligand>
        <name>ATP</name>
        <dbReference type="ChEBI" id="CHEBI:30616"/>
    </ligand>
</feature>
<keyword evidence="3 5" id="KW-0347">Helicase</keyword>
<dbReference type="PROSITE" id="PS51198">
    <property type="entry name" value="UVRD_HELICASE_ATP_BIND"/>
    <property type="match status" value="1"/>
</dbReference>
<dbReference type="GO" id="GO:0043138">
    <property type="term" value="F:3'-5' DNA helicase activity"/>
    <property type="evidence" value="ECO:0007669"/>
    <property type="project" value="TreeGrafter"/>
</dbReference>
<name>A0A401UPS3_9CLOT</name>
<comment type="caution">
    <text evidence="7">The sequence shown here is derived from an EMBL/GenBank/DDBJ whole genome shotgun (WGS) entry which is preliminary data.</text>
</comment>
<dbReference type="GO" id="GO:0005524">
    <property type="term" value="F:ATP binding"/>
    <property type="evidence" value="ECO:0007669"/>
    <property type="project" value="UniProtKB-UniRule"/>
</dbReference>
<keyword evidence="1 5" id="KW-0547">Nucleotide-binding</keyword>
<dbReference type="PANTHER" id="PTHR11070:SF17">
    <property type="entry name" value="DNA HELICASE IV"/>
    <property type="match status" value="1"/>
</dbReference>
<sequence length="747" mass="86992">MDNYEENLKQENIYLKETLSVIAQQLEYEENKILSNKQKLIAARRDMYENTCHSADDFDKNSETVQYLNPLAIQTFDYQAREERIEKFKKLLISPYFARIDFYEKRYGKESIYIGIANLTNDETYETYIYDWRAPISSIFYQYEIGEVSYQAPCGKVTGEVSLKRQYEIKNSKLEYFFDSSVNIMDDILKKVLSGNTSSKMKSIVETIQREQDMIIRDIENDLVIVQGVAGSGKTSVALHRVAFLMYQGLTSKLSMNNIVIISPNSLFDKYISNVLPELGEKNVSTLTFENIFADVFEGRTEIKSRNSLLEKIITADSMAEKELLKSGMEFKLSKNFILILDAYLNYFEHRMIEISDVYYNGEYIADRHLLKAELIHYNKVNMPLEKRLSIIEARIMKKLQELRKTRLPKLEKFASNYQEHRFEIRPFARLLSIKQSSTLQRIIYKFTRLDVVELYKKLFKNKELFYRISKGIELPSNIQQILDYTNCNLQDRSLCYEDGIALLYLKLKMSGRSSYKDIKQVVVDETQDYYPLHFEVLKHLYVNAKYTIMGDINQTMEKNADLTIYDDIKTILSKKKTTTVFMTKSFRCSYEINTFSSQFIDSNVEIESFDRHEDVPEIHKNSCNSEMEFEIIKGVARYQKEGYESIAIICKSMCEAKCLFESIGKSIGATLLNESADDTSIGVVIVPIYMAKGLEFDGVIIYQTNNENYKTEDDKKLLYIASTRALHKLSLYYTGHISKLIKSSKL</sequence>
<keyword evidence="4 5" id="KW-0067">ATP-binding</keyword>
<dbReference type="RefSeq" id="WP_125003457.1">
    <property type="nucleotide sequence ID" value="NZ_BHYK01000019.1"/>
</dbReference>
<evidence type="ECO:0000256" key="4">
    <source>
        <dbReference type="ARBA" id="ARBA00022840"/>
    </source>
</evidence>
<keyword evidence="8" id="KW-1185">Reference proteome</keyword>
<dbReference type="InterPro" id="IPR027417">
    <property type="entry name" value="P-loop_NTPase"/>
</dbReference>
<dbReference type="Gene3D" id="3.40.50.300">
    <property type="entry name" value="P-loop containing nucleotide triphosphate hydrolases"/>
    <property type="match status" value="2"/>
</dbReference>
<dbReference type="InterPro" id="IPR000212">
    <property type="entry name" value="DNA_helicase_UvrD/REP"/>
</dbReference>
<dbReference type="Pfam" id="PF13245">
    <property type="entry name" value="AAA_19"/>
    <property type="match status" value="1"/>
</dbReference>
<dbReference type="Pfam" id="PF13538">
    <property type="entry name" value="UvrD_C_2"/>
    <property type="match status" value="1"/>
</dbReference>
<evidence type="ECO:0000313" key="7">
    <source>
        <dbReference type="EMBL" id="GCD11543.1"/>
    </source>
</evidence>
<dbReference type="OrthoDB" id="9787585at2"/>
<dbReference type="EMBL" id="BHYK01000019">
    <property type="protein sequence ID" value="GCD11543.1"/>
    <property type="molecule type" value="Genomic_DNA"/>
</dbReference>
<dbReference type="AlphaFoldDB" id="A0A401UPS3"/>
<dbReference type="GO" id="GO:0000725">
    <property type="term" value="P:recombinational repair"/>
    <property type="evidence" value="ECO:0007669"/>
    <property type="project" value="TreeGrafter"/>
</dbReference>
<evidence type="ECO:0000256" key="5">
    <source>
        <dbReference type="PROSITE-ProRule" id="PRU00560"/>
    </source>
</evidence>
<reference evidence="7 8" key="1">
    <citation type="submission" date="2018-11" db="EMBL/GenBank/DDBJ databases">
        <title>Genome sequencing and assembly of Clostridium tagluense strain A121.</title>
        <authorList>
            <person name="Murakami T."/>
            <person name="Segawa T."/>
            <person name="Shcherbakova V.A."/>
            <person name="Mori H."/>
            <person name="Yoshimura Y."/>
        </authorList>
    </citation>
    <scope>NUCLEOTIDE SEQUENCE [LARGE SCALE GENOMIC DNA]</scope>
    <source>
        <strain evidence="7 8">A121</strain>
    </source>
</reference>
<keyword evidence="2 5" id="KW-0378">Hydrolase</keyword>
<evidence type="ECO:0000259" key="6">
    <source>
        <dbReference type="PROSITE" id="PS51198"/>
    </source>
</evidence>
<feature type="domain" description="UvrD-like helicase ATP-binding" evidence="6">
    <location>
        <begin position="207"/>
        <end position="590"/>
    </location>
</feature>
<dbReference type="SUPFAM" id="SSF52540">
    <property type="entry name" value="P-loop containing nucleoside triphosphate hydrolases"/>
    <property type="match status" value="1"/>
</dbReference>
<dbReference type="GO" id="GO:0003677">
    <property type="term" value="F:DNA binding"/>
    <property type="evidence" value="ECO:0007669"/>
    <property type="project" value="InterPro"/>
</dbReference>
<evidence type="ECO:0000256" key="3">
    <source>
        <dbReference type="ARBA" id="ARBA00022806"/>
    </source>
</evidence>
<accession>A0A401UPS3</accession>
<organism evidence="7 8">
    <name type="scientific">Clostridium tagluense</name>
    <dbReference type="NCBI Taxonomy" id="360422"/>
    <lineage>
        <taxon>Bacteria</taxon>
        <taxon>Bacillati</taxon>
        <taxon>Bacillota</taxon>
        <taxon>Clostridia</taxon>
        <taxon>Eubacteriales</taxon>
        <taxon>Clostridiaceae</taxon>
        <taxon>Clostridium</taxon>
    </lineage>
</organism>
<evidence type="ECO:0000313" key="8">
    <source>
        <dbReference type="Proteomes" id="UP000287872"/>
    </source>
</evidence>
<evidence type="ECO:0000256" key="1">
    <source>
        <dbReference type="ARBA" id="ARBA00022741"/>
    </source>
</evidence>
<gene>
    <name evidence="7" type="ORF">Ctaglu_31660</name>
</gene>